<keyword evidence="3" id="KW-1185">Reference proteome</keyword>
<organism evidence="2 3">
    <name type="scientific">Flavobacterium cutihirudinis</name>
    <dbReference type="NCBI Taxonomy" id="1265740"/>
    <lineage>
        <taxon>Bacteria</taxon>
        <taxon>Pseudomonadati</taxon>
        <taxon>Bacteroidota</taxon>
        <taxon>Flavobacteriia</taxon>
        <taxon>Flavobacteriales</taxon>
        <taxon>Flavobacteriaceae</taxon>
        <taxon>Flavobacterium</taxon>
    </lineage>
</organism>
<gene>
    <name evidence="2" type="ORF">BD847_2306</name>
</gene>
<dbReference type="InterPro" id="IPR036378">
    <property type="entry name" value="FAS1_dom_sf"/>
</dbReference>
<evidence type="ECO:0000313" key="3">
    <source>
        <dbReference type="Proteomes" id="UP000257004"/>
    </source>
</evidence>
<dbReference type="Proteomes" id="UP000257004">
    <property type="component" value="Unassembled WGS sequence"/>
</dbReference>
<evidence type="ECO:0000259" key="1">
    <source>
        <dbReference type="PROSITE" id="PS50213"/>
    </source>
</evidence>
<dbReference type="AlphaFoldDB" id="A0A3D9FTK0"/>
<dbReference type="InterPro" id="IPR000782">
    <property type="entry name" value="FAS1_domain"/>
</dbReference>
<comment type="caution">
    <text evidence="2">The sequence shown here is derived from an EMBL/GenBank/DDBJ whole genome shotgun (WGS) entry which is preliminary data.</text>
</comment>
<protein>
    <submittedName>
        <fullName evidence="2">Fasciclin domain-containing protein</fullName>
    </submittedName>
</protein>
<dbReference type="SUPFAM" id="SSF82153">
    <property type="entry name" value="FAS1 domain"/>
    <property type="match status" value="1"/>
</dbReference>
<sequence length="211" mass="24125">MKYLYIIVAVFCLYSCTNDDYLIDGGLADQNVGVSTYDFLKSHKQLDTLALLIEKADMIDVVNAKSTTLFAPNNLSIKDYIFHMREIEENPDYGIDDIPVADLKEMLGGYIFNQSLDRSKLVKEGKIYIANNGEERKLSLEPVDQYNDQLDEFPEYVYYYFKGEDDYWGPNPNEGGNNDDVRTLVRTSNLISTNGVIHVLQGTHHFSNYTD</sequence>
<proteinExistence type="predicted"/>
<dbReference type="EMBL" id="QRDQ01000009">
    <property type="protein sequence ID" value="RED23259.1"/>
    <property type="molecule type" value="Genomic_DNA"/>
</dbReference>
<accession>A0A3D9FTK0</accession>
<reference evidence="2 3" key="1">
    <citation type="submission" date="2018-07" db="EMBL/GenBank/DDBJ databases">
        <title>Genomic Encyclopedia of Archaeal and Bacterial Type Strains, Phase II (KMG-II): from individual species to whole genera.</title>
        <authorList>
            <person name="Goeker M."/>
        </authorList>
    </citation>
    <scope>NUCLEOTIDE SEQUENCE [LARGE SCALE GENOMIC DNA]</scope>
    <source>
        <strain evidence="2 3">DSM 25795</strain>
    </source>
</reference>
<dbReference type="OrthoDB" id="836286at2"/>
<name>A0A3D9FTK0_9FLAO</name>
<dbReference type="RefSeq" id="WP_115888377.1">
    <property type="nucleotide sequence ID" value="NZ_QRDQ01000009.1"/>
</dbReference>
<evidence type="ECO:0000313" key="2">
    <source>
        <dbReference type="EMBL" id="RED23259.1"/>
    </source>
</evidence>
<dbReference type="PROSITE" id="PS50213">
    <property type="entry name" value="FAS1"/>
    <property type="match status" value="1"/>
</dbReference>
<dbReference type="Gene3D" id="2.30.180.10">
    <property type="entry name" value="FAS1 domain"/>
    <property type="match status" value="1"/>
</dbReference>
<feature type="domain" description="FAS1" evidence="1">
    <location>
        <begin position="33"/>
        <end position="204"/>
    </location>
</feature>